<gene>
    <name evidence="1" type="ORF">Pint_26213</name>
</gene>
<evidence type="ECO:0000313" key="2">
    <source>
        <dbReference type="Proteomes" id="UP001163603"/>
    </source>
</evidence>
<reference evidence="2" key="1">
    <citation type="journal article" date="2023" name="G3 (Bethesda)">
        <title>Genome assembly and association tests identify interacting loci associated with vigor, precocity, and sex in interspecific pistachio rootstocks.</title>
        <authorList>
            <person name="Palmer W."/>
            <person name="Jacygrad E."/>
            <person name="Sagayaradj S."/>
            <person name="Cavanaugh K."/>
            <person name="Han R."/>
            <person name="Bertier L."/>
            <person name="Beede B."/>
            <person name="Kafkas S."/>
            <person name="Golino D."/>
            <person name="Preece J."/>
            <person name="Michelmore R."/>
        </authorList>
    </citation>
    <scope>NUCLEOTIDE SEQUENCE [LARGE SCALE GENOMIC DNA]</scope>
</reference>
<keyword evidence="2" id="KW-1185">Reference proteome</keyword>
<sequence length="116" mass="13434">MLKGHASWPMEGAILAVNLVIERVYGKIYVDKETGRKTDGLVTYLKEPSVALAIHFGWSSFSSRWKDPYAITQAKFEQKGDNFVSKQVDNRKKKNLKFEEKMFGWVALMMQRFARI</sequence>
<name>A0ACC0YFD3_9ROSI</name>
<accession>A0ACC0YFD3</accession>
<organism evidence="1 2">
    <name type="scientific">Pistacia integerrima</name>
    <dbReference type="NCBI Taxonomy" id="434235"/>
    <lineage>
        <taxon>Eukaryota</taxon>
        <taxon>Viridiplantae</taxon>
        <taxon>Streptophyta</taxon>
        <taxon>Embryophyta</taxon>
        <taxon>Tracheophyta</taxon>
        <taxon>Spermatophyta</taxon>
        <taxon>Magnoliopsida</taxon>
        <taxon>eudicotyledons</taxon>
        <taxon>Gunneridae</taxon>
        <taxon>Pentapetalae</taxon>
        <taxon>rosids</taxon>
        <taxon>malvids</taxon>
        <taxon>Sapindales</taxon>
        <taxon>Anacardiaceae</taxon>
        <taxon>Pistacia</taxon>
    </lineage>
</organism>
<proteinExistence type="predicted"/>
<protein>
    <submittedName>
        <fullName evidence="1">Uncharacterized protein</fullName>
    </submittedName>
</protein>
<dbReference type="Proteomes" id="UP001163603">
    <property type="component" value="Chromosome 7"/>
</dbReference>
<comment type="caution">
    <text evidence="1">The sequence shown here is derived from an EMBL/GenBank/DDBJ whole genome shotgun (WGS) entry which is preliminary data.</text>
</comment>
<evidence type="ECO:0000313" key="1">
    <source>
        <dbReference type="EMBL" id="KAJ0035836.1"/>
    </source>
</evidence>
<dbReference type="EMBL" id="CM047742">
    <property type="protein sequence ID" value="KAJ0035836.1"/>
    <property type="molecule type" value="Genomic_DNA"/>
</dbReference>